<evidence type="ECO:0000313" key="6">
    <source>
        <dbReference type="Proteomes" id="UP000217784"/>
    </source>
</evidence>
<dbReference type="PROSITE" id="PS00712">
    <property type="entry name" value="RIBOSOMAL_S17E"/>
    <property type="match status" value="1"/>
</dbReference>
<dbReference type="HAMAP" id="MF_00511">
    <property type="entry name" value="Ribosomal_eS17"/>
    <property type="match status" value="1"/>
</dbReference>
<dbReference type="Gene3D" id="1.10.60.20">
    <property type="entry name" value="Ribosomal protein S17e-like"/>
    <property type="match status" value="1"/>
</dbReference>
<comment type="similarity">
    <text evidence="1 4">Belongs to the eukaryotic ribosomal protein eS17 family.</text>
</comment>
<dbReference type="SUPFAM" id="SSF116820">
    <property type="entry name" value="Rps17e-like"/>
    <property type="match status" value="1"/>
</dbReference>
<comment type="caution">
    <text evidence="5">The sequence shown here is derived from an EMBL/GenBank/DDBJ whole genome shotgun (WGS) entry which is preliminary data.</text>
</comment>
<keyword evidence="3 4" id="KW-0687">Ribonucleoprotein</keyword>
<dbReference type="GeneID" id="300259654"/>
<evidence type="ECO:0000313" key="5">
    <source>
        <dbReference type="EMBL" id="PAV06158.1"/>
    </source>
</evidence>
<keyword evidence="6" id="KW-1185">Reference proteome</keyword>
<keyword evidence="2 4" id="KW-0689">Ribosomal protein</keyword>
<name>A0A2A2H9T6_METBR</name>
<dbReference type="PANTHER" id="PTHR10732">
    <property type="entry name" value="40S RIBOSOMAL PROTEIN S17"/>
    <property type="match status" value="1"/>
</dbReference>
<protein>
    <recommendedName>
        <fullName evidence="4">Small ribosomal subunit protein eS17</fullName>
    </recommendedName>
</protein>
<dbReference type="GO" id="GO:0005829">
    <property type="term" value="C:cytosol"/>
    <property type="evidence" value="ECO:0007669"/>
    <property type="project" value="UniProtKB-ARBA"/>
</dbReference>
<dbReference type="GO" id="GO:0003735">
    <property type="term" value="F:structural constituent of ribosome"/>
    <property type="evidence" value="ECO:0007669"/>
    <property type="project" value="InterPro"/>
</dbReference>
<dbReference type="GO" id="GO:0005840">
    <property type="term" value="C:ribosome"/>
    <property type="evidence" value="ECO:0007669"/>
    <property type="project" value="UniProtKB-KW"/>
</dbReference>
<evidence type="ECO:0000256" key="3">
    <source>
        <dbReference type="ARBA" id="ARBA00023274"/>
    </source>
</evidence>
<accession>A0A2A2H9T6</accession>
<dbReference type="InterPro" id="IPR018273">
    <property type="entry name" value="Ribosomal_eS17_CS"/>
</dbReference>
<proteinExistence type="inferred from homology"/>
<dbReference type="InterPro" id="IPR036401">
    <property type="entry name" value="Ribosomal_eS17_sf"/>
</dbReference>
<dbReference type="Pfam" id="PF00833">
    <property type="entry name" value="Ribosomal_S17e"/>
    <property type="match status" value="1"/>
</dbReference>
<dbReference type="InterPro" id="IPR001210">
    <property type="entry name" value="Ribosomal_eS17"/>
</dbReference>
<reference evidence="5 6" key="1">
    <citation type="journal article" date="2017" name="BMC Genomics">
        <title>Genomic analysis of methanogenic archaea reveals a shift towards energy conservation.</title>
        <authorList>
            <person name="Gilmore S.P."/>
            <person name="Henske J.K."/>
            <person name="Sexton J.A."/>
            <person name="Solomon K.V."/>
            <person name="Seppala S."/>
            <person name="Yoo J.I."/>
            <person name="Huyett L.M."/>
            <person name="Pressman A."/>
            <person name="Cogan J.Z."/>
            <person name="Kivenson V."/>
            <person name="Peng X."/>
            <person name="Tan Y."/>
            <person name="Valentine D.L."/>
            <person name="O'Malley M.A."/>
        </authorList>
    </citation>
    <scope>NUCLEOTIDE SEQUENCE [LARGE SCALE GENOMIC DNA]</scope>
    <source>
        <strain evidence="5 6">M.o.H.</strain>
    </source>
</reference>
<dbReference type="EMBL" id="LMVM01000001">
    <property type="protein sequence ID" value="PAV06158.1"/>
    <property type="molecule type" value="Genomic_DNA"/>
</dbReference>
<evidence type="ECO:0000256" key="2">
    <source>
        <dbReference type="ARBA" id="ARBA00022980"/>
    </source>
</evidence>
<organism evidence="5 6">
    <name type="scientific">Methanobacterium bryantii</name>
    <dbReference type="NCBI Taxonomy" id="2161"/>
    <lineage>
        <taxon>Archaea</taxon>
        <taxon>Methanobacteriati</taxon>
        <taxon>Methanobacteriota</taxon>
        <taxon>Methanomada group</taxon>
        <taxon>Methanobacteria</taxon>
        <taxon>Methanobacteriales</taxon>
        <taxon>Methanobacteriaceae</taxon>
        <taxon>Methanobacterium</taxon>
    </lineage>
</organism>
<evidence type="ECO:0000256" key="4">
    <source>
        <dbReference type="HAMAP-Rule" id="MF_00511"/>
    </source>
</evidence>
<dbReference type="NCBIfam" id="NF002242">
    <property type="entry name" value="PRK01151.1"/>
    <property type="match status" value="1"/>
</dbReference>
<dbReference type="GO" id="GO:0006412">
    <property type="term" value="P:translation"/>
    <property type="evidence" value="ECO:0007669"/>
    <property type="project" value="UniProtKB-UniRule"/>
</dbReference>
<sequence>MGNIRTSFVKRTAKELVETYEGKFTTDFDENKKLVEEFSTVSTKHLRNKIAGYVTRLVKQGPQ</sequence>
<gene>
    <name evidence="4" type="primary">rps17e</name>
    <name evidence="5" type="ORF">ASJ80_15105</name>
</gene>
<evidence type="ECO:0000256" key="1">
    <source>
        <dbReference type="ARBA" id="ARBA00010444"/>
    </source>
</evidence>
<dbReference type="Proteomes" id="UP000217784">
    <property type="component" value="Unassembled WGS sequence"/>
</dbReference>
<dbReference type="GO" id="GO:1990904">
    <property type="term" value="C:ribonucleoprotein complex"/>
    <property type="evidence" value="ECO:0007669"/>
    <property type="project" value="UniProtKB-KW"/>
</dbReference>
<dbReference type="PANTHER" id="PTHR10732:SF0">
    <property type="entry name" value="40S RIBOSOMAL PROTEIN S17"/>
    <property type="match status" value="1"/>
</dbReference>
<dbReference type="AlphaFoldDB" id="A0A2A2H9T6"/>
<dbReference type="OrthoDB" id="52479at2157"/>
<dbReference type="RefSeq" id="WP_048080698.1">
    <property type="nucleotide sequence ID" value="NZ_LMVM01000001.1"/>
</dbReference>